<evidence type="ECO:0000313" key="5">
    <source>
        <dbReference type="Proteomes" id="UP001059985"/>
    </source>
</evidence>
<keyword evidence="1" id="KW-0812">Transmembrane</keyword>
<evidence type="ECO:0000313" key="4">
    <source>
        <dbReference type="Proteomes" id="UP001059822"/>
    </source>
</evidence>
<feature type="transmembrane region" description="Helical" evidence="1">
    <location>
        <begin position="379"/>
        <end position="400"/>
    </location>
</feature>
<dbReference type="EMBL" id="CP089285">
    <property type="protein sequence ID" value="UTO56677.1"/>
    <property type="molecule type" value="Genomic_DNA"/>
</dbReference>
<dbReference type="Proteomes" id="UP001059822">
    <property type="component" value="Chromosome"/>
</dbReference>
<feature type="transmembrane region" description="Helical" evidence="1">
    <location>
        <begin position="322"/>
        <end position="341"/>
    </location>
</feature>
<sequence length="532" mass="60354">MGFLRVSTPILSNVIFYDQNYGIFNRGKIVRKVIPLRHKLLELEKQGILSIDRHLSWNNGRTVLRICINNIFFEEDENFFSRVFICEDNNALKAAYNLLQQNLPCRIINIKYKGETIKKYWNAEIILLNAELFDLKNISNLLSDLGEIMCGDANSKVHVVDYYHSSKPLKHRLYDACFYAEKWSLLTLQEKIFRTVFTGIVFLIPPLAFIMLFIYYGSVKDIIESNYLNLRPWQFRECLTKIPQSSYDILFSSNSEMQDLLRKKVICYGSAINYFYKPSLAEGATLKKDCTTLIGKAVSTRDVLLFIAKDNELTKSQLLLRYYLFFGIAIIGCSRIVQLVLNCCLKQENISLYGSLVSYAMLLLGFASLFFIKNKKAKTVSAIGASIVSIISIIALMHVTNNITIPLVYEKWISVLFLSVAALVAGTLLGISNYYKKDKMVASKLNISTTAYLAIKSSLDYSVKQGMGQYDESLYDIKDPLLKEAYKSGIFGDVFKSQVEFNDDEVLTAGTSFIAPHCSEGLRFRANAVGCG</sequence>
<dbReference type="EMBL" id="CP089286">
    <property type="protein sequence ID" value="UTO55760.1"/>
    <property type="molecule type" value="Genomic_DNA"/>
</dbReference>
<dbReference type="RefSeq" id="WP_218193714.1">
    <property type="nucleotide sequence ID" value="NZ_CP054597.1"/>
</dbReference>
<evidence type="ECO:0000313" key="3">
    <source>
        <dbReference type="EMBL" id="UTO56677.1"/>
    </source>
</evidence>
<dbReference type="AlphaFoldDB" id="A0A9Q9F3X1"/>
<protein>
    <submittedName>
        <fullName evidence="2">Uncharacterized protein</fullName>
    </submittedName>
</protein>
<gene>
    <name evidence="3" type="ORF">LUA81_01620</name>
    <name evidence="2" type="ORF">LUA82_01630</name>
</gene>
<feature type="transmembrane region" description="Helical" evidence="1">
    <location>
        <begin position="353"/>
        <end position="372"/>
    </location>
</feature>
<evidence type="ECO:0000256" key="1">
    <source>
        <dbReference type="SAM" id="Phobius"/>
    </source>
</evidence>
<keyword evidence="1" id="KW-0472">Membrane</keyword>
<dbReference type="Proteomes" id="UP001059985">
    <property type="component" value="Chromosome"/>
</dbReference>
<keyword evidence="5" id="KW-1185">Reference proteome</keyword>
<proteinExistence type="predicted"/>
<evidence type="ECO:0000313" key="2">
    <source>
        <dbReference type="EMBL" id="UTO55760.1"/>
    </source>
</evidence>
<accession>A0A9Q9F3X1</accession>
<name>A0A9Q9F3X1_9RICK</name>
<feature type="transmembrane region" description="Helical" evidence="1">
    <location>
        <begin position="196"/>
        <end position="216"/>
    </location>
</feature>
<reference evidence="2" key="1">
    <citation type="journal article" date="2022" name="Microorganisms">
        <title>Assembly and Comparison of Ca. Neoehrlichia mikurensis Genomes.</title>
        <authorList>
            <person name="Azagi T."/>
            <person name="Dirks R.P."/>
            <person name="Yebra-Pimentel E.S."/>
            <person name="Schaap P.J."/>
            <person name="Koehorst J.J."/>
            <person name="Esser H.J."/>
            <person name="Sprong H."/>
        </authorList>
    </citation>
    <scope>NUCLEOTIDE SEQUENCE</scope>
    <source>
        <strain evidence="3">18-2804</strain>
        <strain evidence="2">18-2837</strain>
    </source>
</reference>
<keyword evidence="1" id="KW-1133">Transmembrane helix</keyword>
<feature type="transmembrane region" description="Helical" evidence="1">
    <location>
        <begin position="412"/>
        <end position="435"/>
    </location>
</feature>
<organism evidence="2 4">
    <name type="scientific">Neoehrlichia mikurensis</name>
    <dbReference type="NCBI Taxonomy" id="89586"/>
    <lineage>
        <taxon>Bacteria</taxon>
        <taxon>Pseudomonadati</taxon>
        <taxon>Pseudomonadota</taxon>
        <taxon>Alphaproteobacteria</taxon>
        <taxon>Rickettsiales</taxon>
        <taxon>Anaplasmataceae</taxon>
        <taxon>Candidatus Neoehrlichia</taxon>
    </lineage>
</organism>